<dbReference type="RefSeq" id="WP_112059313.1">
    <property type="nucleotide sequence ID" value="NZ_UAWL01000031.1"/>
</dbReference>
<gene>
    <name evidence="1" type="ORF">NCTC13102_02303</name>
</gene>
<evidence type="ECO:0000313" key="2">
    <source>
        <dbReference type="Proteomes" id="UP000250166"/>
    </source>
</evidence>
<evidence type="ECO:0000313" key="1">
    <source>
        <dbReference type="EMBL" id="SQC36496.1"/>
    </source>
</evidence>
<accession>A0A2X3EFZ0</accession>
<dbReference type="EMBL" id="UAWL01000031">
    <property type="protein sequence ID" value="SQC36496.1"/>
    <property type="molecule type" value="Genomic_DNA"/>
</dbReference>
<sequence length="76" mass="9146">MYYVDCLAAIENFNRLAAGLNPVWYDEFKERVDKMIKARPKVENLPTDWSQVKEPFDYYIPEDIKKKLSKKKERKC</sequence>
<proteinExistence type="predicted"/>
<protein>
    <submittedName>
        <fullName evidence="1">Uncharacterized protein</fullName>
    </submittedName>
</protein>
<reference evidence="1 2" key="1">
    <citation type="submission" date="2018-06" db="EMBL/GenBank/DDBJ databases">
        <authorList>
            <consortium name="Pathogen Informatics"/>
            <person name="Doyle S."/>
        </authorList>
    </citation>
    <scope>NUCLEOTIDE SEQUENCE [LARGE SCALE GENOMIC DNA]</scope>
    <source>
        <strain evidence="1 2">NCTC13102</strain>
    </source>
</reference>
<name>A0A2X3EFZ0_9HELI</name>
<organism evidence="1 2">
    <name type="scientific">Helicobacter fennelliae</name>
    <dbReference type="NCBI Taxonomy" id="215"/>
    <lineage>
        <taxon>Bacteria</taxon>
        <taxon>Pseudomonadati</taxon>
        <taxon>Campylobacterota</taxon>
        <taxon>Epsilonproteobacteria</taxon>
        <taxon>Campylobacterales</taxon>
        <taxon>Helicobacteraceae</taxon>
        <taxon>Helicobacter</taxon>
    </lineage>
</organism>
<dbReference type="Proteomes" id="UP000250166">
    <property type="component" value="Unassembled WGS sequence"/>
</dbReference>
<dbReference type="AlphaFoldDB" id="A0A2X3EFZ0"/>